<feature type="transmembrane region" description="Helical" evidence="2">
    <location>
        <begin position="255"/>
        <end position="273"/>
    </location>
</feature>
<keyword evidence="2" id="KW-0812">Transmembrane</keyword>
<proteinExistence type="predicted"/>
<dbReference type="CDD" id="cd03392">
    <property type="entry name" value="PAP2_like_2"/>
    <property type="match status" value="1"/>
</dbReference>
<protein>
    <submittedName>
        <fullName evidence="4">Phosphoesterase PA-phosphatase related protein</fullName>
    </submittedName>
</protein>
<evidence type="ECO:0000313" key="4">
    <source>
        <dbReference type="EMBL" id="ADU49836.1"/>
    </source>
</evidence>
<dbReference type="AlphaFoldDB" id="E6SEF9"/>
<dbReference type="Gene3D" id="1.20.144.10">
    <property type="entry name" value="Phosphatidic acid phosphatase type 2/haloperoxidase"/>
    <property type="match status" value="1"/>
</dbReference>
<keyword evidence="2" id="KW-0472">Membrane</keyword>
<dbReference type="STRING" id="710696.Intca_3354"/>
<keyword evidence="5" id="KW-1185">Reference proteome</keyword>
<dbReference type="Proteomes" id="UP000008914">
    <property type="component" value="Chromosome"/>
</dbReference>
<dbReference type="InterPro" id="IPR000326">
    <property type="entry name" value="PAP2/HPO"/>
</dbReference>
<feature type="transmembrane region" description="Helical" evidence="2">
    <location>
        <begin position="193"/>
        <end position="214"/>
    </location>
</feature>
<keyword evidence="2" id="KW-1133">Transmembrane helix</keyword>
<dbReference type="EMBL" id="CP002343">
    <property type="protein sequence ID" value="ADU49836.1"/>
    <property type="molecule type" value="Genomic_DNA"/>
</dbReference>
<dbReference type="PANTHER" id="PTHR14969">
    <property type="entry name" value="SPHINGOSINE-1-PHOSPHATE PHOSPHOHYDROLASE"/>
    <property type="match status" value="1"/>
</dbReference>
<feature type="domain" description="Phosphatidic acid phosphatase type 2/haloperoxidase" evidence="3">
    <location>
        <begin position="152"/>
        <end position="266"/>
    </location>
</feature>
<feature type="region of interest" description="Disordered" evidence="1">
    <location>
        <begin position="1"/>
        <end position="21"/>
    </location>
</feature>
<feature type="transmembrane region" description="Helical" evidence="2">
    <location>
        <begin position="223"/>
        <end position="243"/>
    </location>
</feature>
<evidence type="ECO:0000313" key="5">
    <source>
        <dbReference type="Proteomes" id="UP000008914"/>
    </source>
</evidence>
<dbReference type="HOGENOM" id="CLU_072573_3_0_11"/>
<evidence type="ECO:0000256" key="2">
    <source>
        <dbReference type="SAM" id="Phobius"/>
    </source>
</evidence>
<name>E6SEF9_INTC7</name>
<dbReference type="SUPFAM" id="SSF48317">
    <property type="entry name" value="Acid phosphatase/Vanadium-dependent haloperoxidase"/>
    <property type="match status" value="1"/>
</dbReference>
<dbReference type="eggNOG" id="COG0671">
    <property type="taxonomic scope" value="Bacteria"/>
</dbReference>
<feature type="transmembrane region" description="Helical" evidence="2">
    <location>
        <begin position="149"/>
        <end position="173"/>
    </location>
</feature>
<organism evidence="4 5">
    <name type="scientific">Intrasporangium calvum (strain ATCC 23552 / DSM 43043 / JCM 3097 / NBRC 12989 / NCIMB 10167 / NRRL B-3866 / 7 KIP)</name>
    <dbReference type="NCBI Taxonomy" id="710696"/>
    <lineage>
        <taxon>Bacteria</taxon>
        <taxon>Bacillati</taxon>
        <taxon>Actinomycetota</taxon>
        <taxon>Actinomycetes</taxon>
        <taxon>Micrococcales</taxon>
        <taxon>Intrasporangiaceae</taxon>
        <taxon>Intrasporangium</taxon>
    </lineage>
</organism>
<evidence type="ECO:0000259" key="3">
    <source>
        <dbReference type="SMART" id="SM00014"/>
    </source>
</evidence>
<feature type="transmembrane region" description="Helical" evidence="2">
    <location>
        <begin position="55"/>
        <end position="79"/>
    </location>
</feature>
<feature type="transmembrane region" description="Helical" evidence="2">
    <location>
        <begin position="125"/>
        <end position="144"/>
    </location>
</feature>
<dbReference type="SMART" id="SM00014">
    <property type="entry name" value="acidPPc"/>
    <property type="match status" value="1"/>
</dbReference>
<sequence>MVGQTVRMGAGAEGPVREPEQIGSRDLTTWPTRLGRLLVTAGAELGRRLPWVGRLYGWSTANVAFVVFAGLALGVAVALTRAAAEVYQAVTDHNGISTIDQPVLDAAVGQRTPRLDEAVTWFTDIGGPVGMPVLVAVVVGLLALRWRTWLPVVVTVVAAAGSLLMTIATKGLAARARPPVALAVPPYESSPSFPSGHTLNATVLTAVVVYLLLLRSTATWHRVLAVLAGLVFVVAMGLSRVFLGHHWLTDVVAGWALGLAWALAVITAHRLFLTLRPRDEGRGADPRPG</sequence>
<evidence type="ECO:0000256" key="1">
    <source>
        <dbReference type="SAM" id="MobiDB-lite"/>
    </source>
</evidence>
<gene>
    <name evidence="4" type="ordered locus">Intca_3354</name>
</gene>
<dbReference type="KEGG" id="ica:Intca_3354"/>
<reference evidence="4 5" key="1">
    <citation type="journal article" date="2010" name="Stand. Genomic Sci.">
        <title>Complete genome sequence of Intrasporangium calvum type strain (7 KIP).</title>
        <authorList>
            <person name="Del Rio T.G."/>
            <person name="Chertkov O."/>
            <person name="Yasawong M."/>
            <person name="Lucas S."/>
            <person name="Deshpande S."/>
            <person name="Cheng J.F."/>
            <person name="Detter C."/>
            <person name="Tapia R."/>
            <person name="Han C."/>
            <person name="Goodwin L."/>
            <person name="Pitluck S."/>
            <person name="Liolios K."/>
            <person name="Ivanova N."/>
            <person name="Mavromatis K."/>
            <person name="Pati A."/>
            <person name="Chen A."/>
            <person name="Palaniappan K."/>
            <person name="Land M."/>
            <person name="Hauser L."/>
            <person name="Chang Y.J."/>
            <person name="Jeffries C.D."/>
            <person name="Rohde M."/>
            <person name="Pukall R."/>
            <person name="Sikorski J."/>
            <person name="Goker M."/>
            <person name="Woyke T."/>
            <person name="Bristow J."/>
            <person name="Eisen J.A."/>
            <person name="Markowitz V."/>
            <person name="Hugenholtz P."/>
            <person name="Kyrpides N.C."/>
            <person name="Klenk H.P."/>
            <person name="Lapidus A."/>
        </authorList>
    </citation>
    <scope>NUCLEOTIDE SEQUENCE [LARGE SCALE GENOMIC DNA]</scope>
    <source>
        <strain evidence="5">ATCC 23552 / DSM 43043 / JCM 3097 / NBRC 12989 / 7 KIP</strain>
    </source>
</reference>
<dbReference type="PANTHER" id="PTHR14969:SF13">
    <property type="entry name" value="AT30094P"/>
    <property type="match status" value="1"/>
</dbReference>
<dbReference type="Pfam" id="PF01569">
    <property type="entry name" value="PAP2"/>
    <property type="match status" value="1"/>
</dbReference>
<dbReference type="InterPro" id="IPR036938">
    <property type="entry name" value="PAP2/HPO_sf"/>
</dbReference>
<accession>E6SEF9</accession>